<reference evidence="1 2" key="1">
    <citation type="submission" date="2019-03" db="EMBL/GenBank/DDBJ databases">
        <title>Complete genome sequence of Spiroplasma gladiatoris TG-1 (DSM 22552).</title>
        <authorList>
            <person name="Lin Y.-C."/>
            <person name="Chou L."/>
            <person name="Kuo C.-H."/>
        </authorList>
    </citation>
    <scope>NUCLEOTIDE SEQUENCE [LARGE SCALE GENOMIC DNA]</scope>
    <source>
        <strain evidence="1 2">TG-1</strain>
    </source>
</reference>
<dbReference type="EMBL" id="CP038013">
    <property type="protein sequence ID" value="QBQ07915.1"/>
    <property type="molecule type" value="Genomic_DNA"/>
</dbReference>
<dbReference type="Proteomes" id="UP000294309">
    <property type="component" value="Chromosome"/>
</dbReference>
<name>A0A4P7AHK8_9MOLU</name>
<accession>A0A4P7AHK8</accession>
<organism evidence="1 2">
    <name type="scientific">Spiroplasma gladiatoris</name>
    <dbReference type="NCBI Taxonomy" id="2143"/>
    <lineage>
        <taxon>Bacteria</taxon>
        <taxon>Bacillati</taxon>
        <taxon>Mycoplasmatota</taxon>
        <taxon>Mollicutes</taxon>
        <taxon>Entomoplasmatales</taxon>
        <taxon>Spiroplasmataceae</taxon>
        <taxon>Spiroplasma</taxon>
    </lineage>
</organism>
<evidence type="ECO:0000313" key="2">
    <source>
        <dbReference type="Proteomes" id="UP000294309"/>
    </source>
</evidence>
<dbReference type="RefSeq" id="WP_134297698.1">
    <property type="nucleotide sequence ID" value="NZ_CP038013.1"/>
</dbReference>
<gene>
    <name evidence="1" type="ORF">SGLAD_v1c07160</name>
</gene>
<dbReference type="AlphaFoldDB" id="A0A4P7AHK8"/>
<evidence type="ECO:0000313" key="1">
    <source>
        <dbReference type="EMBL" id="QBQ07915.1"/>
    </source>
</evidence>
<sequence length="276" mass="33645">MKFNFIESFYDFANILYFDFKNNYHKYFFTSRNVTKFFDEIEKLTDISEFHNIIKFLISNKEEFKLIDKSDEHQVKESIDEFIDILISLKNIYSILNDNRLSRHQTSIENLNLEDEDEEADFVYTLIYFAKHFRDITLNDYKKSPVFLVLDNPINRFYNFVKKDSNFLFEGNPLEISESWQKYMFFFNENDIYTFLPCEHKYEDDYAQVYEESIRSTFSDFRSLYYIFNFSLKFLILSTVEDDLSQIKFFIETFPVNVKIFGWDDKNYDEIELKLN</sequence>
<dbReference type="KEGG" id="sgq:SGLAD_v1c07160"/>
<keyword evidence="2" id="KW-1185">Reference proteome</keyword>
<protein>
    <submittedName>
        <fullName evidence="1">Uncharacterized protein</fullName>
    </submittedName>
</protein>
<proteinExistence type="predicted"/>